<sequence length="225" mass="26293">MVPLPLHNMSYLLNQQGSLLKTEIPKKISDRNRIVSKGTLNVWKGNHLDKLVQLTVKGLHMYYYDFGIAYPSKSIAYPIFFYQIISAPKRVLVVVHYAFYNKQNIEAFHGFEELLRLDTEYSDMLIKGFEPQSFIVEDVIPNAFNGLVRTTEIDKAHERVSALFEKWHEGLKAAPNSTEEELGAYHQWLTSFKQKFYKEDYGYTAAKRFLGEKWAKEVFKEYLFS</sequence>
<protein>
    <recommendedName>
        <fullName evidence="3">15,16-dihydrobiliverdin:ferredoxin oxidoreductase</fullName>
    </recommendedName>
</protein>
<gene>
    <name evidence="1" type="ordered locus">Clos_1220</name>
</gene>
<name>A8MF97_ALKOO</name>
<proteinExistence type="predicted"/>
<keyword evidence="2" id="KW-1185">Reference proteome</keyword>
<evidence type="ECO:0000313" key="2">
    <source>
        <dbReference type="Proteomes" id="UP000000269"/>
    </source>
</evidence>
<dbReference type="KEGG" id="aoe:Clos_1220"/>
<dbReference type="HOGENOM" id="CLU_1227819_0_0_9"/>
<dbReference type="EMBL" id="CP000853">
    <property type="protein sequence ID" value="ABW18766.1"/>
    <property type="molecule type" value="Genomic_DNA"/>
</dbReference>
<dbReference type="Proteomes" id="UP000000269">
    <property type="component" value="Chromosome"/>
</dbReference>
<dbReference type="Gene3D" id="3.40.1500.20">
    <property type="match status" value="1"/>
</dbReference>
<accession>A8MF97</accession>
<dbReference type="OrthoDB" id="1952496at2"/>
<organism evidence="1 2">
    <name type="scientific">Alkaliphilus oremlandii (strain OhILAs)</name>
    <name type="common">Clostridium oremlandii (strain OhILAs)</name>
    <dbReference type="NCBI Taxonomy" id="350688"/>
    <lineage>
        <taxon>Bacteria</taxon>
        <taxon>Bacillati</taxon>
        <taxon>Bacillota</taxon>
        <taxon>Clostridia</taxon>
        <taxon>Peptostreptococcales</taxon>
        <taxon>Natronincolaceae</taxon>
        <taxon>Alkaliphilus</taxon>
    </lineage>
</organism>
<evidence type="ECO:0000313" key="1">
    <source>
        <dbReference type="EMBL" id="ABW18766.1"/>
    </source>
</evidence>
<evidence type="ECO:0008006" key="3">
    <source>
        <dbReference type="Google" id="ProtNLM"/>
    </source>
</evidence>
<dbReference type="AlphaFoldDB" id="A8MF97"/>
<reference evidence="2" key="1">
    <citation type="submission" date="2007-10" db="EMBL/GenBank/DDBJ databases">
        <title>Complete genome of Alkaliphilus oremlandii OhILAs.</title>
        <authorList>
            <person name="Copeland A."/>
            <person name="Lucas S."/>
            <person name="Lapidus A."/>
            <person name="Barry K."/>
            <person name="Detter J.C."/>
            <person name="Glavina del Rio T."/>
            <person name="Hammon N."/>
            <person name="Israni S."/>
            <person name="Dalin E."/>
            <person name="Tice H."/>
            <person name="Pitluck S."/>
            <person name="Chain P."/>
            <person name="Malfatti S."/>
            <person name="Shin M."/>
            <person name="Vergez L."/>
            <person name="Schmutz J."/>
            <person name="Larimer F."/>
            <person name="Land M."/>
            <person name="Hauser L."/>
            <person name="Kyrpides N."/>
            <person name="Mikhailova N."/>
            <person name="Stolz J.F."/>
            <person name="Dawson A."/>
            <person name="Fisher E."/>
            <person name="Crable B."/>
            <person name="Perera E."/>
            <person name="Lisak J."/>
            <person name="Ranganathan M."/>
            <person name="Basu P."/>
            <person name="Richardson P."/>
        </authorList>
    </citation>
    <scope>NUCLEOTIDE SEQUENCE [LARGE SCALE GENOMIC DNA]</scope>
    <source>
        <strain evidence="2">OhILAs</strain>
    </source>
</reference>